<sequence>MKKILSFLFLSLTVITPSIDLSLEGGYLNSTNEKTYDGWYIQSALPLYNFSPTFYISGEPFIHVADGTLDPGVMINLNKEFILAPQWKFIIFGGLGFMYLNTYNTSQHDNFNFKENIGVGLSYALCEDTELILKGTIWHISNAGITDNNPGIDGNTLGIAIKKSF</sequence>
<dbReference type="EMBL" id="BSDY01000001">
    <property type="protein sequence ID" value="GLI54830.1"/>
    <property type="molecule type" value="Genomic_DNA"/>
</dbReference>
<proteinExistence type="predicted"/>
<dbReference type="AlphaFoldDB" id="A0A9W6LME4"/>
<keyword evidence="2" id="KW-1185">Reference proteome</keyword>
<dbReference type="InterPro" id="IPR018550">
    <property type="entry name" value="Lipid-A_deacylase-rel"/>
</dbReference>
<accession>A0A9W6LME4</accession>
<dbReference type="RefSeq" id="WP_281832886.1">
    <property type="nucleotide sequence ID" value="NZ_BSDY01000001.1"/>
</dbReference>
<evidence type="ECO:0008006" key="3">
    <source>
        <dbReference type="Google" id="ProtNLM"/>
    </source>
</evidence>
<protein>
    <recommendedName>
        <fullName evidence="3">Acyloxyacyl hydrolase</fullName>
    </recommendedName>
</protein>
<dbReference type="InterPro" id="IPR011250">
    <property type="entry name" value="OMP/PagP_B-barrel"/>
</dbReference>
<reference evidence="1" key="1">
    <citation type="submission" date="2022-12" db="EMBL/GenBank/DDBJ databases">
        <title>Reference genome sequencing for broad-spectrum identification of bacterial and archaeal isolates by mass spectrometry.</title>
        <authorList>
            <person name="Sekiguchi Y."/>
            <person name="Tourlousse D.M."/>
        </authorList>
    </citation>
    <scope>NUCLEOTIDE SEQUENCE</scope>
    <source>
        <strain evidence="1">10succ1</strain>
    </source>
</reference>
<organism evidence="1 2">
    <name type="scientific">Propionigenium maris DSM 9537</name>
    <dbReference type="NCBI Taxonomy" id="1123000"/>
    <lineage>
        <taxon>Bacteria</taxon>
        <taxon>Fusobacteriati</taxon>
        <taxon>Fusobacteriota</taxon>
        <taxon>Fusobacteriia</taxon>
        <taxon>Fusobacteriales</taxon>
        <taxon>Fusobacteriaceae</taxon>
        <taxon>Propionigenium</taxon>
    </lineage>
</organism>
<evidence type="ECO:0000313" key="2">
    <source>
        <dbReference type="Proteomes" id="UP001144471"/>
    </source>
</evidence>
<evidence type="ECO:0000313" key="1">
    <source>
        <dbReference type="EMBL" id="GLI54830.1"/>
    </source>
</evidence>
<dbReference type="SUPFAM" id="SSF56925">
    <property type="entry name" value="OMPA-like"/>
    <property type="match status" value="1"/>
</dbReference>
<dbReference type="Proteomes" id="UP001144471">
    <property type="component" value="Unassembled WGS sequence"/>
</dbReference>
<name>A0A9W6LME4_9FUSO</name>
<comment type="caution">
    <text evidence="1">The sequence shown here is derived from an EMBL/GenBank/DDBJ whole genome shotgun (WGS) entry which is preliminary data.</text>
</comment>
<gene>
    <name evidence="1" type="ORF">PM10SUCC1_03450</name>
</gene>
<dbReference type="Gene3D" id="2.40.160.20">
    <property type="match status" value="1"/>
</dbReference>
<dbReference type="Pfam" id="PF09411">
    <property type="entry name" value="PagL"/>
    <property type="match status" value="1"/>
</dbReference>